<protein>
    <submittedName>
        <fullName evidence="2">Uncharacterized protein</fullName>
    </submittedName>
</protein>
<evidence type="ECO:0000313" key="2">
    <source>
        <dbReference type="EMBL" id="GAA4333964.1"/>
    </source>
</evidence>
<sequence length="123" mass="13916">MEGSPVNPGSKPLAAWRLRLAAWVLRLLLWVATLVSLLALACTATEPWWQRVHPGLEVLFALLLYGWFYSNVFIGLPALLLFVCLWVLKRGLGKEYLPLRFYSRLLALQLVAGIVTVMLLLVR</sequence>
<feature type="transmembrane region" description="Helical" evidence="1">
    <location>
        <begin position="101"/>
        <end position="122"/>
    </location>
</feature>
<accession>A0ABP8H4A9</accession>
<keyword evidence="1" id="KW-0472">Membrane</keyword>
<comment type="caution">
    <text evidence="2">The sequence shown here is derived from an EMBL/GenBank/DDBJ whole genome shotgun (WGS) entry which is preliminary data.</text>
</comment>
<dbReference type="Proteomes" id="UP001501725">
    <property type="component" value="Unassembled WGS sequence"/>
</dbReference>
<organism evidence="2 3">
    <name type="scientific">Flaviaesturariibacter amylovorans</name>
    <dbReference type="NCBI Taxonomy" id="1084520"/>
    <lineage>
        <taxon>Bacteria</taxon>
        <taxon>Pseudomonadati</taxon>
        <taxon>Bacteroidota</taxon>
        <taxon>Chitinophagia</taxon>
        <taxon>Chitinophagales</taxon>
        <taxon>Chitinophagaceae</taxon>
        <taxon>Flaviaestuariibacter</taxon>
    </lineage>
</organism>
<gene>
    <name evidence="2" type="ORF">GCM10023184_27620</name>
</gene>
<dbReference type="EMBL" id="BAABGY010000008">
    <property type="protein sequence ID" value="GAA4333964.1"/>
    <property type="molecule type" value="Genomic_DNA"/>
</dbReference>
<evidence type="ECO:0000256" key="1">
    <source>
        <dbReference type="SAM" id="Phobius"/>
    </source>
</evidence>
<reference evidence="3" key="1">
    <citation type="journal article" date="2019" name="Int. J. Syst. Evol. Microbiol.">
        <title>The Global Catalogue of Microorganisms (GCM) 10K type strain sequencing project: providing services to taxonomists for standard genome sequencing and annotation.</title>
        <authorList>
            <consortium name="The Broad Institute Genomics Platform"/>
            <consortium name="The Broad Institute Genome Sequencing Center for Infectious Disease"/>
            <person name="Wu L."/>
            <person name="Ma J."/>
        </authorList>
    </citation>
    <scope>NUCLEOTIDE SEQUENCE [LARGE SCALE GENOMIC DNA]</scope>
    <source>
        <strain evidence="3">JCM 17919</strain>
    </source>
</reference>
<name>A0ABP8H4A9_9BACT</name>
<keyword evidence="1" id="KW-0812">Transmembrane</keyword>
<feature type="transmembrane region" description="Helical" evidence="1">
    <location>
        <begin position="56"/>
        <end position="89"/>
    </location>
</feature>
<keyword evidence="3" id="KW-1185">Reference proteome</keyword>
<proteinExistence type="predicted"/>
<evidence type="ECO:0000313" key="3">
    <source>
        <dbReference type="Proteomes" id="UP001501725"/>
    </source>
</evidence>
<feature type="transmembrane region" description="Helical" evidence="1">
    <location>
        <begin position="20"/>
        <end position="44"/>
    </location>
</feature>
<dbReference type="RefSeq" id="WP_345256347.1">
    <property type="nucleotide sequence ID" value="NZ_BAABGY010000008.1"/>
</dbReference>
<keyword evidence="1" id="KW-1133">Transmembrane helix</keyword>